<dbReference type="VEuPathDB" id="HostDB:ENSMUSG00000005124"/>
<proteinExistence type="predicted"/>
<evidence type="ECO:0000256" key="2">
    <source>
        <dbReference type="SAM" id="SignalP"/>
    </source>
</evidence>
<evidence type="ECO:0000313" key="4">
    <source>
        <dbReference type="MGI" id="MGI:1197008"/>
    </source>
</evidence>
<dbReference type="AlphaFoldDB" id="A0A0R4J1T7"/>
<keyword evidence="5" id="KW-1185">Reference proteome</keyword>
<feature type="compositionally biased region" description="Basic and acidic residues" evidence="1">
    <location>
        <begin position="42"/>
        <end position="52"/>
    </location>
</feature>
<reference evidence="3" key="4">
    <citation type="submission" date="2025-09" db="UniProtKB">
        <authorList>
            <consortium name="Ensembl"/>
        </authorList>
    </citation>
    <scope>IDENTIFICATION</scope>
    <source>
        <strain evidence="3">C57BL/6J</strain>
    </source>
</reference>
<dbReference type="Proteomes" id="UP000000589">
    <property type="component" value="Chromosome 15"/>
</dbReference>
<sequence length="52" mass="5799">MRWLLPWTLAAVAVLRVGNILATALSPTPTTMTFTPAPLEETTTRPEFCKWP</sequence>
<name>A0A0R4J1T7_MOUSE</name>
<evidence type="ECO:0000313" key="3">
    <source>
        <dbReference type="Ensembl" id="ENSMUSP00000117402.2"/>
    </source>
</evidence>
<reference evidence="3" key="3">
    <citation type="submission" date="2025-08" db="UniProtKB">
        <authorList>
            <consortium name="Ensembl"/>
        </authorList>
    </citation>
    <scope>IDENTIFICATION</scope>
    <source>
        <strain evidence="3">C57BL/6J</strain>
    </source>
</reference>
<dbReference type="MGI" id="MGI:1197008">
    <property type="gene designation" value="Ccn4"/>
</dbReference>
<dbReference type="GeneTree" id="ENSGT00940000158587"/>
<reference evidence="3 5" key="1">
    <citation type="journal article" date="2009" name="PLoS Biol.">
        <title>Lineage-specific biology revealed by a finished genome assembly of the mouse.</title>
        <authorList>
            <consortium name="Mouse Genome Sequencing Consortium"/>
            <person name="Church D.M."/>
            <person name="Goodstadt L."/>
            <person name="Hillier L.W."/>
            <person name="Zody M.C."/>
            <person name="Goldstein S."/>
            <person name="She X."/>
            <person name="Bult C.J."/>
            <person name="Agarwala R."/>
            <person name="Cherry J.L."/>
            <person name="DiCuccio M."/>
            <person name="Hlavina W."/>
            <person name="Kapustin Y."/>
            <person name="Meric P."/>
            <person name="Maglott D."/>
            <person name="Birtle Z."/>
            <person name="Marques A.C."/>
            <person name="Graves T."/>
            <person name="Zhou S."/>
            <person name="Teague B."/>
            <person name="Potamousis K."/>
            <person name="Churas C."/>
            <person name="Place M."/>
            <person name="Herschleb J."/>
            <person name="Runnheim R."/>
            <person name="Forrest D."/>
            <person name="Amos-Landgraf J."/>
            <person name="Schwartz D.C."/>
            <person name="Cheng Z."/>
            <person name="Lindblad-Toh K."/>
            <person name="Eichler E.E."/>
            <person name="Ponting C.P."/>
        </authorList>
    </citation>
    <scope>NUCLEOTIDE SEQUENCE [LARGE SCALE GENOMIC DNA]</scope>
    <source>
        <strain evidence="3 5">C57BL/6J</strain>
    </source>
</reference>
<dbReference type="Antibodypedia" id="1567">
    <property type="antibodies" value="336 antibodies from 34 providers"/>
</dbReference>
<dbReference type="Ensembl" id="ENSMUST00000147079.8">
    <property type="protein sequence ID" value="ENSMUSP00000117402.2"/>
    <property type="gene ID" value="ENSMUSG00000005124.11"/>
</dbReference>
<evidence type="ECO:0000313" key="5">
    <source>
        <dbReference type="Proteomes" id="UP000000589"/>
    </source>
</evidence>
<dbReference type="Bgee" id="ENSMUSG00000005124">
    <property type="expression patterns" value="Expressed in molar tooth and 207 other cell types or tissues"/>
</dbReference>
<evidence type="ECO:0000256" key="1">
    <source>
        <dbReference type="SAM" id="MobiDB-lite"/>
    </source>
</evidence>
<organism evidence="3 5">
    <name type="scientific">Mus musculus</name>
    <name type="common">Mouse</name>
    <dbReference type="NCBI Taxonomy" id="10090"/>
    <lineage>
        <taxon>Eukaryota</taxon>
        <taxon>Metazoa</taxon>
        <taxon>Chordata</taxon>
        <taxon>Craniata</taxon>
        <taxon>Vertebrata</taxon>
        <taxon>Euteleostomi</taxon>
        <taxon>Mammalia</taxon>
        <taxon>Eutheria</taxon>
        <taxon>Euarchontoglires</taxon>
        <taxon>Glires</taxon>
        <taxon>Rodentia</taxon>
        <taxon>Myomorpha</taxon>
        <taxon>Muroidea</taxon>
        <taxon>Muridae</taxon>
        <taxon>Murinae</taxon>
        <taxon>Mus</taxon>
        <taxon>Mus</taxon>
    </lineage>
</organism>
<gene>
    <name evidence="3 4" type="primary">Ccn4</name>
    <name evidence="4" type="synonym">Wisp1</name>
</gene>
<protein>
    <submittedName>
        <fullName evidence="3">Cellular communication network factor 4</fullName>
    </submittedName>
</protein>
<dbReference type="ExpressionAtlas" id="A0A0R4J1T7">
    <property type="expression patterns" value="baseline and differential"/>
</dbReference>
<feature type="region of interest" description="Disordered" evidence="1">
    <location>
        <begin position="32"/>
        <end position="52"/>
    </location>
</feature>
<accession>A0A0R4J1T7</accession>
<dbReference type="AGR" id="MGI:1197008"/>
<reference evidence="3 5" key="2">
    <citation type="journal article" date="2011" name="PLoS Biol.">
        <title>Modernizing reference genome assemblies.</title>
        <authorList>
            <person name="Church D.M."/>
            <person name="Schneider V.A."/>
            <person name="Graves T."/>
            <person name="Auger K."/>
            <person name="Cunningham F."/>
            <person name="Bouk N."/>
            <person name="Chen H.C."/>
            <person name="Agarwala R."/>
            <person name="McLaren W.M."/>
            <person name="Ritchie G.R."/>
            <person name="Albracht D."/>
            <person name="Kremitzki M."/>
            <person name="Rock S."/>
            <person name="Kotkiewicz H."/>
            <person name="Kremitzki C."/>
            <person name="Wollam A."/>
            <person name="Trani L."/>
            <person name="Fulton L."/>
            <person name="Fulton R."/>
            <person name="Matthews L."/>
            <person name="Whitehead S."/>
            <person name="Chow W."/>
            <person name="Torrance J."/>
            <person name="Dunn M."/>
            <person name="Harden G."/>
            <person name="Threadgold G."/>
            <person name="Wood J."/>
            <person name="Collins J."/>
            <person name="Heath P."/>
            <person name="Griffiths G."/>
            <person name="Pelan S."/>
            <person name="Grafham D."/>
            <person name="Eichler E.E."/>
            <person name="Weinstock G."/>
            <person name="Mardis E.R."/>
            <person name="Wilson R.K."/>
            <person name="Howe K."/>
            <person name="Flicek P."/>
            <person name="Hubbard T."/>
        </authorList>
    </citation>
    <scope>NUCLEOTIDE SEQUENCE [LARGE SCALE GENOMIC DNA]</scope>
    <source>
        <strain evidence="3 5">C57BL/6J</strain>
    </source>
</reference>
<feature type="signal peptide" evidence="2">
    <location>
        <begin position="1"/>
        <end position="22"/>
    </location>
</feature>
<dbReference type="OMA" id="RKIMWIN"/>
<feature type="chain" id="PRO_5006452055" evidence="2">
    <location>
        <begin position="23"/>
        <end position="52"/>
    </location>
</feature>
<keyword evidence="2" id="KW-0732">Signal</keyword>